<dbReference type="Pfam" id="PF03720">
    <property type="entry name" value="UDPG_MGDP_dh_C"/>
    <property type="match status" value="1"/>
</dbReference>
<protein>
    <submittedName>
        <fullName evidence="5">Nucleotide sugar dehydrogenase</fullName>
    </submittedName>
</protein>
<name>A0A932HY44_UNCTE</name>
<reference evidence="5" key="1">
    <citation type="submission" date="2020-07" db="EMBL/GenBank/DDBJ databases">
        <title>Huge and variable diversity of episymbiotic CPR bacteria and DPANN archaea in groundwater ecosystems.</title>
        <authorList>
            <person name="He C.Y."/>
            <person name="Keren R."/>
            <person name="Whittaker M."/>
            <person name="Farag I.F."/>
            <person name="Doudna J."/>
            <person name="Cate J.H.D."/>
            <person name="Banfield J.F."/>
        </authorList>
    </citation>
    <scope>NUCLEOTIDE SEQUENCE</scope>
    <source>
        <strain evidence="5">NC_groundwater_763_Ag_S-0.2um_68_21</strain>
    </source>
</reference>
<dbReference type="PANTHER" id="PTHR43491:SF1">
    <property type="entry name" value="UDP-N-ACETYL-D-MANNOSAMINE DEHYDROGENASE"/>
    <property type="match status" value="1"/>
</dbReference>
<evidence type="ECO:0000313" key="6">
    <source>
        <dbReference type="Proteomes" id="UP000782312"/>
    </source>
</evidence>
<keyword evidence="1" id="KW-0560">Oxidoreductase</keyword>
<dbReference type="SMART" id="SM00984">
    <property type="entry name" value="UDPG_MGDP_dh_C"/>
    <property type="match status" value="1"/>
</dbReference>
<dbReference type="PANTHER" id="PTHR43491">
    <property type="entry name" value="UDP-N-ACETYL-D-MANNOSAMINE DEHYDROGENASE"/>
    <property type="match status" value="1"/>
</dbReference>
<accession>A0A932HY44</accession>
<dbReference type="AlphaFoldDB" id="A0A932HY44"/>
<dbReference type="Pfam" id="PF00984">
    <property type="entry name" value="UDPG_MGDP_dh"/>
    <property type="match status" value="1"/>
</dbReference>
<dbReference type="PIRSF" id="PIRSF000124">
    <property type="entry name" value="UDPglc_GDPman_dh"/>
    <property type="match status" value="1"/>
</dbReference>
<evidence type="ECO:0000256" key="2">
    <source>
        <dbReference type="ARBA" id="ARBA00023027"/>
    </source>
</evidence>
<dbReference type="SUPFAM" id="SSF51735">
    <property type="entry name" value="NAD(P)-binding Rossmann-fold domains"/>
    <property type="match status" value="1"/>
</dbReference>
<dbReference type="InterPro" id="IPR008927">
    <property type="entry name" value="6-PGluconate_DH-like_C_sf"/>
</dbReference>
<dbReference type="GO" id="GO:0016616">
    <property type="term" value="F:oxidoreductase activity, acting on the CH-OH group of donors, NAD or NADP as acceptor"/>
    <property type="evidence" value="ECO:0007669"/>
    <property type="project" value="InterPro"/>
</dbReference>
<evidence type="ECO:0000313" key="5">
    <source>
        <dbReference type="EMBL" id="MBI3127178.1"/>
    </source>
</evidence>
<feature type="domain" description="UDP-glucose/GDP-mannose dehydrogenase C-terminal" evidence="4">
    <location>
        <begin position="311"/>
        <end position="406"/>
    </location>
</feature>
<dbReference type="PIRSF" id="PIRSF500136">
    <property type="entry name" value="UDP_ManNAc_DH"/>
    <property type="match status" value="1"/>
</dbReference>
<dbReference type="InterPro" id="IPR014027">
    <property type="entry name" value="UDP-Glc/GDP-Man_DH_C"/>
</dbReference>
<dbReference type="InterPro" id="IPR036220">
    <property type="entry name" value="UDP-Glc/GDP-Man_DH_C_sf"/>
</dbReference>
<sequence length="416" mass="45480">MGLGYVGLPLALEFVRAGYQVVGLDADDGRVRRMRDGQSYITDVADGHLREALDTGRFHVTTDPDVLAEVQTVNICVPTPLSKSGDPDLSYVQSAVQSIASNQQRGQLYILESTTYPGTTEEALLPVLSRTGYQVGEDFFLAFSPERVDPGNPQYNTRNIPKVVGGMTARCSEVAAALYSNCIESVVTVSSPRVAEMVKLLENTYRSVNIGLVNELARMCHKLGVDIWEVIDAAKTKPFGFMPFYPGPGLGGHCIPIDPIYLSWKARQVGFEAQFISLASKINISMPQFVVDLVLKALNDRGKALNGARIFLVGVAYKAGVSDIRESPALDVWHLLSELGAQISYHDPHVPELEFLGRRHVSQAVEADSLRNIDCAVILTAHGEIDLALVREHAPCIVDTRNAYPGARPDGRLYKL</sequence>
<keyword evidence="2" id="KW-0520">NAD</keyword>
<gene>
    <name evidence="5" type="ORF">HYZ11_06210</name>
</gene>
<dbReference type="InterPro" id="IPR036291">
    <property type="entry name" value="NAD(P)-bd_dom_sf"/>
</dbReference>
<comment type="caution">
    <text evidence="5">The sequence shown here is derived from an EMBL/GenBank/DDBJ whole genome shotgun (WGS) entry which is preliminary data.</text>
</comment>
<dbReference type="InterPro" id="IPR001732">
    <property type="entry name" value="UDP-Glc/GDP-Man_DH_N"/>
</dbReference>
<dbReference type="SUPFAM" id="SSF48179">
    <property type="entry name" value="6-phosphogluconate dehydrogenase C-terminal domain-like"/>
    <property type="match status" value="1"/>
</dbReference>
<dbReference type="GO" id="GO:0016628">
    <property type="term" value="F:oxidoreductase activity, acting on the CH-CH group of donors, NAD or NADP as acceptor"/>
    <property type="evidence" value="ECO:0007669"/>
    <property type="project" value="InterPro"/>
</dbReference>
<dbReference type="InterPro" id="IPR014026">
    <property type="entry name" value="UDP-Glc/GDP-Man_DH_dimer"/>
</dbReference>
<dbReference type="Proteomes" id="UP000782312">
    <property type="component" value="Unassembled WGS sequence"/>
</dbReference>
<dbReference type="InterPro" id="IPR017476">
    <property type="entry name" value="UDP-Glc/GDP-Man"/>
</dbReference>
<dbReference type="Pfam" id="PF03721">
    <property type="entry name" value="UDPG_MGDP_dh_N"/>
    <property type="match status" value="1"/>
</dbReference>
<dbReference type="GO" id="GO:0051287">
    <property type="term" value="F:NAD binding"/>
    <property type="evidence" value="ECO:0007669"/>
    <property type="project" value="InterPro"/>
</dbReference>
<dbReference type="EMBL" id="JACPUR010000016">
    <property type="protein sequence ID" value="MBI3127178.1"/>
    <property type="molecule type" value="Genomic_DNA"/>
</dbReference>
<evidence type="ECO:0000259" key="4">
    <source>
        <dbReference type="SMART" id="SM00984"/>
    </source>
</evidence>
<dbReference type="GO" id="GO:0000271">
    <property type="term" value="P:polysaccharide biosynthetic process"/>
    <property type="evidence" value="ECO:0007669"/>
    <property type="project" value="InterPro"/>
</dbReference>
<comment type="similarity">
    <text evidence="3">Belongs to the UDP-glucose/GDP-mannose dehydrogenase family.</text>
</comment>
<dbReference type="Gene3D" id="3.40.50.720">
    <property type="entry name" value="NAD(P)-binding Rossmann-like Domain"/>
    <property type="match status" value="2"/>
</dbReference>
<evidence type="ECO:0000256" key="1">
    <source>
        <dbReference type="ARBA" id="ARBA00023002"/>
    </source>
</evidence>
<dbReference type="SUPFAM" id="SSF52413">
    <property type="entry name" value="UDP-glucose/GDP-mannose dehydrogenase C-terminal domain"/>
    <property type="match status" value="1"/>
</dbReference>
<dbReference type="InterPro" id="IPR028359">
    <property type="entry name" value="UDP_ManNAc/GlcNAc_DH"/>
</dbReference>
<organism evidence="5 6">
    <name type="scientific">Tectimicrobiota bacterium</name>
    <dbReference type="NCBI Taxonomy" id="2528274"/>
    <lineage>
        <taxon>Bacteria</taxon>
        <taxon>Pseudomonadati</taxon>
        <taxon>Nitrospinota/Tectimicrobiota group</taxon>
        <taxon>Candidatus Tectimicrobiota</taxon>
    </lineage>
</organism>
<proteinExistence type="inferred from homology"/>
<dbReference type="NCBIfam" id="TIGR03026">
    <property type="entry name" value="NDP-sugDHase"/>
    <property type="match status" value="1"/>
</dbReference>
<evidence type="ECO:0000256" key="3">
    <source>
        <dbReference type="PIRNR" id="PIRNR000124"/>
    </source>
</evidence>